<dbReference type="PANTHER" id="PTHR11439">
    <property type="entry name" value="GAG-POL-RELATED RETROTRANSPOSON"/>
    <property type="match status" value="1"/>
</dbReference>
<name>A0A438BTB0_VITVI</name>
<gene>
    <name evidence="1" type="primary">POLX_2848</name>
    <name evidence="1" type="ORF">CK203_102236</name>
</gene>
<accession>A0A438BTB0</accession>
<protein>
    <submittedName>
        <fullName evidence="1">Retrovirus-related Pol polyprotein from transposon TNT 1-94</fullName>
    </submittedName>
</protein>
<sequence>MRKVPYASAVGSLMYVMVCMRLDIAHVVGVVSRCTDADMAGDDDSRKSTSGYLITFLGGVVSWQSRLQKCVVLSTIEVEYITIIEASKELL</sequence>
<evidence type="ECO:0000313" key="2">
    <source>
        <dbReference type="Proteomes" id="UP000288805"/>
    </source>
</evidence>
<dbReference type="AlphaFoldDB" id="A0A438BTB0"/>
<dbReference type="PANTHER" id="PTHR11439:SF483">
    <property type="entry name" value="PEPTIDE SYNTHASE GLIP-LIKE, PUTATIVE (AFU_ORTHOLOGUE AFUA_3G12920)-RELATED"/>
    <property type="match status" value="1"/>
</dbReference>
<proteinExistence type="predicted"/>
<organism evidence="1 2">
    <name type="scientific">Vitis vinifera</name>
    <name type="common">Grape</name>
    <dbReference type="NCBI Taxonomy" id="29760"/>
    <lineage>
        <taxon>Eukaryota</taxon>
        <taxon>Viridiplantae</taxon>
        <taxon>Streptophyta</taxon>
        <taxon>Embryophyta</taxon>
        <taxon>Tracheophyta</taxon>
        <taxon>Spermatophyta</taxon>
        <taxon>Magnoliopsida</taxon>
        <taxon>eudicotyledons</taxon>
        <taxon>Gunneridae</taxon>
        <taxon>Pentapetalae</taxon>
        <taxon>rosids</taxon>
        <taxon>Vitales</taxon>
        <taxon>Vitaceae</taxon>
        <taxon>Viteae</taxon>
        <taxon>Vitis</taxon>
    </lineage>
</organism>
<dbReference type="Proteomes" id="UP000288805">
    <property type="component" value="Unassembled WGS sequence"/>
</dbReference>
<comment type="caution">
    <text evidence="1">The sequence shown here is derived from an EMBL/GenBank/DDBJ whole genome shotgun (WGS) entry which is preliminary data.</text>
</comment>
<dbReference type="CDD" id="cd09272">
    <property type="entry name" value="RNase_HI_RT_Ty1"/>
    <property type="match status" value="1"/>
</dbReference>
<dbReference type="EMBL" id="QGNW01002626">
    <property type="protein sequence ID" value="RVW14201.1"/>
    <property type="molecule type" value="Genomic_DNA"/>
</dbReference>
<evidence type="ECO:0000313" key="1">
    <source>
        <dbReference type="EMBL" id="RVW14201.1"/>
    </source>
</evidence>
<reference evidence="1 2" key="1">
    <citation type="journal article" date="2018" name="PLoS Genet.">
        <title>Population sequencing reveals clonal diversity and ancestral inbreeding in the grapevine cultivar Chardonnay.</title>
        <authorList>
            <person name="Roach M.J."/>
            <person name="Johnson D.L."/>
            <person name="Bohlmann J."/>
            <person name="van Vuuren H.J."/>
            <person name="Jones S.J."/>
            <person name="Pretorius I.S."/>
            <person name="Schmidt S.A."/>
            <person name="Borneman A.R."/>
        </authorList>
    </citation>
    <scope>NUCLEOTIDE SEQUENCE [LARGE SCALE GENOMIC DNA]</scope>
    <source>
        <strain evidence="2">cv. Chardonnay</strain>
        <tissue evidence="1">Leaf</tissue>
    </source>
</reference>